<accession>A0ABZ0WFH9</accession>
<dbReference type="RefSeq" id="WP_114814967.1">
    <property type="nucleotide sequence ID" value="NZ_CP139965.1"/>
</dbReference>
<feature type="transmembrane region" description="Helical" evidence="1">
    <location>
        <begin position="98"/>
        <end position="121"/>
    </location>
</feature>
<dbReference type="Proteomes" id="UP001325479">
    <property type="component" value="Chromosome"/>
</dbReference>
<name>A0ABZ0WFH9_9BURK</name>
<feature type="transmembrane region" description="Helical" evidence="1">
    <location>
        <begin position="62"/>
        <end position="86"/>
    </location>
</feature>
<keyword evidence="1" id="KW-0812">Transmembrane</keyword>
<reference evidence="3 4" key="1">
    <citation type="submission" date="2023-12" db="EMBL/GenBank/DDBJ databases">
        <title>Genome sequencing and assembly of bacterial species from a model synthetic community.</title>
        <authorList>
            <person name="Hogle S.L."/>
        </authorList>
    </citation>
    <scope>NUCLEOTIDE SEQUENCE [LARGE SCALE GENOMIC DNA]</scope>
    <source>
        <strain evidence="3 4">HAMBI 2494</strain>
    </source>
</reference>
<feature type="domain" description="DUF6708" evidence="2">
    <location>
        <begin position="114"/>
        <end position="312"/>
    </location>
</feature>
<gene>
    <name evidence="3" type="ORF">U0042_18175</name>
</gene>
<evidence type="ECO:0000313" key="4">
    <source>
        <dbReference type="Proteomes" id="UP001325479"/>
    </source>
</evidence>
<proteinExistence type="predicted"/>
<dbReference type="Pfam" id="PF20455">
    <property type="entry name" value="DUF6708"/>
    <property type="match status" value="1"/>
</dbReference>
<keyword evidence="1" id="KW-0472">Membrane</keyword>
<evidence type="ECO:0000313" key="3">
    <source>
        <dbReference type="EMBL" id="WQD76037.1"/>
    </source>
</evidence>
<evidence type="ECO:0000256" key="1">
    <source>
        <dbReference type="SAM" id="Phobius"/>
    </source>
</evidence>
<evidence type="ECO:0000259" key="2">
    <source>
        <dbReference type="Pfam" id="PF20455"/>
    </source>
</evidence>
<sequence length="322" mass="36247">MTMAWDGTAWVKLNRRLTDEEQARQLKVELAASSTALDDFSVFEMNDVYLETTNASFAQRGLLTYGCIFIFAMGLMLVVLTLWAITNPPANVVGAERMVALICMAGFSVVGFGIIFIALWGMHQENFTWTRFPVRFNRKTRMVHAFRGAGAKGVISVPWDKAFFFIEPRSKDPISRALVFNLRCHVLDEHGCITQSFSIGSRVTTIDDESTENGRSIVRGLNDQFEYIRRYMEGGPSAAPTPEWVPKGPSFANSRRIWTRDDEALLKERSVLATTLVWVLRPFVYLTVVLHYIGMRTSREPVWPADVETACGNTAPQSLAQT</sequence>
<dbReference type="InterPro" id="IPR046554">
    <property type="entry name" value="DUF6708"/>
</dbReference>
<keyword evidence="4" id="KW-1185">Reference proteome</keyword>
<protein>
    <submittedName>
        <fullName evidence="3">DUF6708 domain-containing protein</fullName>
    </submittedName>
</protein>
<keyword evidence="1" id="KW-1133">Transmembrane helix</keyword>
<dbReference type="EMBL" id="CP139965">
    <property type="protein sequence ID" value="WQD76037.1"/>
    <property type="molecule type" value="Genomic_DNA"/>
</dbReference>
<organism evidence="3 4">
    <name type="scientific">Paraburkholderia kururiensis</name>
    <dbReference type="NCBI Taxonomy" id="984307"/>
    <lineage>
        <taxon>Bacteria</taxon>
        <taxon>Pseudomonadati</taxon>
        <taxon>Pseudomonadota</taxon>
        <taxon>Betaproteobacteria</taxon>
        <taxon>Burkholderiales</taxon>
        <taxon>Burkholderiaceae</taxon>
        <taxon>Paraburkholderia</taxon>
    </lineage>
</organism>